<dbReference type="GO" id="GO:0003677">
    <property type="term" value="F:DNA binding"/>
    <property type="evidence" value="ECO:0007669"/>
    <property type="project" value="UniProtKB-UniRule"/>
</dbReference>
<evidence type="ECO:0000256" key="3">
    <source>
        <dbReference type="SAM" id="MobiDB-lite"/>
    </source>
</evidence>
<dbReference type="EMBL" id="CP050177">
    <property type="protein sequence ID" value="QIQ03506.1"/>
    <property type="molecule type" value="Genomic_DNA"/>
</dbReference>
<dbReference type="GO" id="GO:0005829">
    <property type="term" value="C:cytosol"/>
    <property type="evidence" value="ECO:0007669"/>
    <property type="project" value="TreeGrafter"/>
</dbReference>
<dbReference type="KEGG" id="slia:HA039_15255"/>
<dbReference type="Proteomes" id="UP000501179">
    <property type="component" value="Chromosome"/>
</dbReference>
<keyword evidence="5" id="KW-1185">Reference proteome</keyword>
<reference evidence="4 5" key="1">
    <citation type="submission" date="2020-03" db="EMBL/GenBank/DDBJ databases">
        <title>A novel species.</title>
        <authorList>
            <person name="Gao J."/>
        </authorList>
    </citation>
    <scope>NUCLEOTIDE SEQUENCE [LARGE SCALE GENOMIC DNA]</scope>
    <source>
        <strain evidence="4 5">QMT-12</strain>
    </source>
</reference>
<comment type="subcellular location">
    <subcellularLocation>
        <location evidence="2">Cytoplasm</location>
        <location evidence="2">Nucleoid</location>
    </subcellularLocation>
</comment>
<dbReference type="NCBIfam" id="TIGR00103">
    <property type="entry name" value="DNA_YbaB_EbfC"/>
    <property type="match status" value="1"/>
</dbReference>
<dbReference type="InterPro" id="IPR004401">
    <property type="entry name" value="YbaB/EbfC"/>
</dbReference>
<dbReference type="PANTHER" id="PTHR33449:SF1">
    <property type="entry name" value="NUCLEOID-ASSOCIATED PROTEIN YBAB"/>
    <property type="match status" value="1"/>
</dbReference>
<dbReference type="Pfam" id="PF02575">
    <property type="entry name" value="YbaB_DNA_bd"/>
    <property type="match status" value="1"/>
</dbReference>
<sequence length="119" mass="12638">MSQLLQQAQQMQAGLLAAQRELTELAIEGSAGGGAVRVTVDGALQLKHVFIAPEAADPNDTEHLARLILTATENARASARETATSALLPAIADTLTHGIRQHLDPRHPNAAQRPRPTPE</sequence>
<keyword evidence="2" id="KW-0963">Cytoplasm</keyword>
<gene>
    <name evidence="4" type="ORF">HA039_15255</name>
</gene>
<dbReference type="GO" id="GO:0043590">
    <property type="term" value="C:bacterial nucleoid"/>
    <property type="evidence" value="ECO:0007669"/>
    <property type="project" value="UniProtKB-UniRule"/>
</dbReference>
<keyword evidence="1 2" id="KW-0238">DNA-binding</keyword>
<dbReference type="SUPFAM" id="SSF82607">
    <property type="entry name" value="YbaB-like"/>
    <property type="match status" value="1"/>
</dbReference>
<dbReference type="Gene3D" id="3.30.1310.10">
    <property type="entry name" value="Nucleoid-associated protein YbaB-like domain"/>
    <property type="match status" value="1"/>
</dbReference>
<evidence type="ECO:0000313" key="4">
    <source>
        <dbReference type="EMBL" id="QIQ03506.1"/>
    </source>
</evidence>
<dbReference type="InterPro" id="IPR036894">
    <property type="entry name" value="YbaB-like_sf"/>
</dbReference>
<feature type="region of interest" description="Disordered" evidence="3">
    <location>
        <begin position="98"/>
        <end position="119"/>
    </location>
</feature>
<protein>
    <recommendedName>
        <fullName evidence="2">Nucleoid-associated protein HA039_15255</fullName>
    </recommendedName>
</protein>
<accession>A0A6G9GZK8</accession>
<dbReference type="AlphaFoldDB" id="A0A6G9GZK8"/>
<comment type="similarity">
    <text evidence="2">Belongs to the YbaB/EbfC family.</text>
</comment>
<dbReference type="RefSeq" id="WP_167029491.1">
    <property type="nucleotide sequence ID" value="NZ_CP050177.1"/>
</dbReference>
<dbReference type="HAMAP" id="MF_00274">
    <property type="entry name" value="DNA_YbaB_EbfC"/>
    <property type="match status" value="1"/>
</dbReference>
<comment type="function">
    <text evidence="2">Binds to DNA and alters its conformation. May be involved in regulation of gene expression, nucleoid organization and DNA protection.</text>
</comment>
<organism evidence="4 5">
    <name type="scientific">Streptomyces liangshanensis</name>
    <dbReference type="NCBI Taxonomy" id="2717324"/>
    <lineage>
        <taxon>Bacteria</taxon>
        <taxon>Bacillati</taxon>
        <taxon>Actinomycetota</taxon>
        <taxon>Actinomycetes</taxon>
        <taxon>Kitasatosporales</taxon>
        <taxon>Streptomycetaceae</taxon>
        <taxon>Streptomyces</taxon>
    </lineage>
</organism>
<evidence type="ECO:0000256" key="2">
    <source>
        <dbReference type="HAMAP-Rule" id="MF_00274"/>
    </source>
</evidence>
<name>A0A6G9GZK8_9ACTN</name>
<comment type="subunit">
    <text evidence="2">Homodimer.</text>
</comment>
<proteinExistence type="inferred from homology"/>
<dbReference type="PANTHER" id="PTHR33449">
    <property type="entry name" value="NUCLEOID-ASSOCIATED PROTEIN YBAB"/>
    <property type="match status" value="1"/>
</dbReference>
<evidence type="ECO:0000256" key="1">
    <source>
        <dbReference type="ARBA" id="ARBA00023125"/>
    </source>
</evidence>
<evidence type="ECO:0000313" key="5">
    <source>
        <dbReference type="Proteomes" id="UP000501179"/>
    </source>
</evidence>